<dbReference type="InterPro" id="IPR003439">
    <property type="entry name" value="ABC_transporter-like_ATP-bd"/>
</dbReference>
<dbReference type="AlphaFoldDB" id="A0A4R6U025"/>
<dbReference type="Pfam" id="PF00005">
    <property type="entry name" value="ABC_tran"/>
    <property type="match status" value="1"/>
</dbReference>
<dbReference type="PROSITE" id="PS50893">
    <property type="entry name" value="ABC_TRANSPORTER_2"/>
    <property type="match status" value="1"/>
</dbReference>
<dbReference type="GO" id="GO:0005886">
    <property type="term" value="C:plasma membrane"/>
    <property type="evidence" value="ECO:0007669"/>
    <property type="project" value="UniProtKB-SubCell"/>
</dbReference>
<feature type="domain" description="ABC transporter" evidence="8">
    <location>
        <begin position="10"/>
        <end position="262"/>
    </location>
</feature>
<evidence type="ECO:0000256" key="1">
    <source>
        <dbReference type="ARBA" id="ARBA00004202"/>
    </source>
</evidence>
<dbReference type="GO" id="GO:0016887">
    <property type="term" value="F:ATP hydrolysis activity"/>
    <property type="evidence" value="ECO:0007669"/>
    <property type="project" value="InterPro"/>
</dbReference>
<dbReference type="GO" id="GO:0015833">
    <property type="term" value="P:peptide transport"/>
    <property type="evidence" value="ECO:0007669"/>
    <property type="project" value="InterPro"/>
</dbReference>
<dbReference type="SMART" id="SM00382">
    <property type="entry name" value="AAA"/>
    <property type="match status" value="1"/>
</dbReference>
<dbReference type="Proteomes" id="UP000295632">
    <property type="component" value="Unassembled WGS sequence"/>
</dbReference>
<evidence type="ECO:0000259" key="8">
    <source>
        <dbReference type="PROSITE" id="PS50893"/>
    </source>
</evidence>
<evidence type="ECO:0000256" key="5">
    <source>
        <dbReference type="ARBA" id="ARBA00022741"/>
    </source>
</evidence>
<keyword evidence="6 9" id="KW-0067">ATP-binding</keyword>
<evidence type="ECO:0000256" key="6">
    <source>
        <dbReference type="ARBA" id="ARBA00022840"/>
    </source>
</evidence>
<accession>A0A4R6U025</accession>
<dbReference type="PANTHER" id="PTHR43297">
    <property type="entry name" value="OLIGOPEPTIDE TRANSPORT ATP-BINDING PROTEIN APPD"/>
    <property type="match status" value="1"/>
</dbReference>
<keyword evidence="3" id="KW-0813">Transport</keyword>
<dbReference type="EMBL" id="SNYJ01000012">
    <property type="protein sequence ID" value="TDQ37679.1"/>
    <property type="molecule type" value="Genomic_DNA"/>
</dbReference>
<dbReference type="InterPro" id="IPR003593">
    <property type="entry name" value="AAA+_ATPase"/>
</dbReference>
<dbReference type="NCBIfam" id="TIGR01727">
    <property type="entry name" value="oligo_HPY"/>
    <property type="match status" value="1"/>
</dbReference>
<dbReference type="RefSeq" id="WP_133581147.1">
    <property type="nucleotide sequence ID" value="NZ_SNYJ01000012.1"/>
</dbReference>
<dbReference type="PANTHER" id="PTHR43297:SF2">
    <property type="entry name" value="DIPEPTIDE TRANSPORT ATP-BINDING PROTEIN DPPD"/>
    <property type="match status" value="1"/>
</dbReference>
<dbReference type="SUPFAM" id="SSF52540">
    <property type="entry name" value="P-loop containing nucleoside triphosphate hydrolases"/>
    <property type="match status" value="1"/>
</dbReference>
<sequence>MAKQSAAPLLSVQNLATSFSRRGQSNVRVVDDVSFEVAEGEVVAIVGESGSGKSMTALSVIGLLKRGGNVVSGSIAFQGENLTKLSAKERRRHHGKDMAMIFQEPMSSLNPMMRIKAQLAEAVAIHQRSLSKKDIYHEVLRLLELVDIPDPKAVAERFPHQLSGGMRQRIVIAFAIAHRPKLLIADEPTTALDVTVQANILDLIHKLHTENQTGVIFITHDLNVVAEMADRVLVMYAGRIVEESSVYNLFDDPKHPYTIGLMEAMPTLDELEATLASIPGTAPDLANLPEGCPFHPRCPKARAECKSDMPPLRELRQGHSVRCLFPGKEEENLGDTN</sequence>
<evidence type="ECO:0000256" key="2">
    <source>
        <dbReference type="ARBA" id="ARBA00005417"/>
    </source>
</evidence>
<dbReference type="InterPro" id="IPR027417">
    <property type="entry name" value="P-loop_NTPase"/>
</dbReference>
<evidence type="ECO:0000313" key="9">
    <source>
        <dbReference type="EMBL" id="TDQ37679.1"/>
    </source>
</evidence>
<protein>
    <submittedName>
        <fullName evidence="9">Oligopeptide transport system ATP-binding protein</fullName>
    </submittedName>
</protein>
<dbReference type="InterPro" id="IPR050388">
    <property type="entry name" value="ABC_Ni/Peptide_Import"/>
</dbReference>
<proteinExistence type="inferred from homology"/>
<dbReference type="CDD" id="cd03257">
    <property type="entry name" value="ABC_NikE_OppD_transporters"/>
    <property type="match status" value="1"/>
</dbReference>
<dbReference type="Pfam" id="PF08352">
    <property type="entry name" value="oligo_HPY"/>
    <property type="match status" value="1"/>
</dbReference>
<reference evidence="9 10" key="1">
    <citation type="submission" date="2019-03" db="EMBL/GenBank/DDBJ databases">
        <title>Genomic Encyclopedia of Type Strains, Phase IV (KMG-IV): sequencing the most valuable type-strain genomes for metagenomic binning, comparative biology and taxonomic classification.</title>
        <authorList>
            <person name="Goeker M."/>
        </authorList>
    </citation>
    <scope>NUCLEOTIDE SEQUENCE [LARGE SCALE GENOMIC DNA]</scope>
    <source>
        <strain evidence="9 10">DSM 28697</strain>
    </source>
</reference>
<keyword evidence="4" id="KW-1003">Cell membrane</keyword>
<evidence type="ECO:0000256" key="4">
    <source>
        <dbReference type="ARBA" id="ARBA00022475"/>
    </source>
</evidence>
<keyword evidence="7" id="KW-0472">Membrane</keyword>
<dbReference type="Gene3D" id="3.40.50.300">
    <property type="entry name" value="P-loop containing nucleotide triphosphate hydrolases"/>
    <property type="match status" value="1"/>
</dbReference>
<organism evidence="9 10">
    <name type="scientific">Aureibacillus halotolerans</name>
    <dbReference type="NCBI Taxonomy" id="1508390"/>
    <lineage>
        <taxon>Bacteria</taxon>
        <taxon>Bacillati</taxon>
        <taxon>Bacillota</taxon>
        <taxon>Bacilli</taxon>
        <taxon>Bacillales</taxon>
        <taxon>Bacillaceae</taxon>
        <taxon>Aureibacillus</taxon>
    </lineage>
</organism>
<keyword evidence="10" id="KW-1185">Reference proteome</keyword>
<dbReference type="OrthoDB" id="9802264at2"/>
<dbReference type="FunFam" id="3.40.50.300:FF:000016">
    <property type="entry name" value="Oligopeptide ABC transporter ATP-binding component"/>
    <property type="match status" value="1"/>
</dbReference>
<gene>
    <name evidence="9" type="ORF">EV213_11239</name>
</gene>
<comment type="subcellular location">
    <subcellularLocation>
        <location evidence="1">Cell membrane</location>
        <topology evidence="1">Peripheral membrane protein</topology>
    </subcellularLocation>
</comment>
<evidence type="ECO:0000256" key="7">
    <source>
        <dbReference type="ARBA" id="ARBA00023136"/>
    </source>
</evidence>
<dbReference type="GO" id="GO:0005524">
    <property type="term" value="F:ATP binding"/>
    <property type="evidence" value="ECO:0007669"/>
    <property type="project" value="UniProtKB-KW"/>
</dbReference>
<evidence type="ECO:0000256" key="3">
    <source>
        <dbReference type="ARBA" id="ARBA00022448"/>
    </source>
</evidence>
<name>A0A4R6U025_9BACI</name>
<dbReference type="InterPro" id="IPR013563">
    <property type="entry name" value="Oligopep_ABC_C"/>
</dbReference>
<evidence type="ECO:0000313" key="10">
    <source>
        <dbReference type="Proteomes" id="UP000295632"/>
    </source>
</evidence>
<comment type="caution">
    <text evidence="9">The sequence shown here is derived from an EMBL/GenBank/DDBJ whole genome shotgun (WGS) entry which is preliminary data.</text>
</comment>
<comment type="similarity">
    <text evidence="2">Belongs to the ABC transporter superfamily.</text>
</comment>
<keyword evidence="5" id="KW-0547">Nucleotide-binding</keyword>